<protein>
    <submittedName>
        <fullName evidence="1">Uncharacterized protein</fullName>
    </submittedName>
</protein>
<reference evidence="1" key="1">
    <citation type="submission" date="2020-03" db="EMBL/GenBank/DDBJ databases">
        <title>The deep terrestrial virosphere.</title>
        <authorList>
            <person name="Holmfeldt K."/>
            <person name="Nilsson E."/>
            <person name="Simone D."/>
            <person name="Lopez-Fernandez M."/>
            <person name="Wu X."/>
            <person name="de Brujin I."/>
            <person name="Lundin D."/>
            <person name="Andersson A."/>
            <person name="Bertilsson S."/>
            <person name="Dopson M."/>
        </authorList>
    </citation>
    <scope>NUCLEOTIDE SEQUENCE</scope>
    <source>
        <strain evidence="3">MM415A00502</strain>
        <strain evidence="2">MM415B00571</strain>
        <strain evidence="1">TM448A01450</strain>
        <strain evidence="4">TM448B01526</strain>
    </source>
</reference>
<dbReference type="EMBL" id="MT142467">
    <property type="protein sequence ID" value="QJA81683.1"/>
    <property type="molecule type" value="Genomic_DNA"/>
</dbReference>
<gene>
    <name evidence="3" type="ORF">MM415A00502_0007</name>
    <name evidence="2" type="ORF">MM415B00571_0017</name>
    <name evidence="1" type="ORF">TM448A01450_0010</name>
    <name evidence="4" type="ORF">TM448B01526_0011</name>
</gene>
<accession>A0A6H1ZQ96</accession>
<evidence type="ECO:0000313" key="3">
    <source>
        <dbReference type="EMBL" id="QJA81683.1"/>
    </source>
</evidence>
<dbReference type="EMBL" id="MT144776">
    <property type="protein sequence ID" value="QJH99229.1"/>
    <property type="molecule type" value="Genomic_DNA"/>
</dbReference>
<sequence length="99" mass="11179">MCDEIKDNTVEFIIRGSFNGKQYAASVSNNILENGKFNSEQVFQNACWMGLLILVTIEKNFPEILGTPASNLKDFEIPRLFKCKNSPLYEKDKVDNANG</sequence>
<organism evidence="1">
    <name type="scientific">viral metagenome</name>
    <dbReference type="NCBI Taxonomy" id="1070528"/>
    <lineage>
        <taxon>unclassified sequences</taxon>
        <taxon>metagenomes</taxon>
        <taxon>organismal metagenomes</taxon>
    </lineage>
</organism>
<dbReference type="EMBL" id="MT141508">
    <property type="protein sequence ID" value="QJA63871.1"/>
    <property type="molecule type" value="Genomic_DNA"/>
</dbReference>
<name>A0A6H1ZQ96_9ZZZZ</name>
<dbReference type="AlphaFoldDB" id="A0A6H1ZQ96"/>
<evidence type="ECO:0000313" key="4">
    <source>
        <dbReference type="EMBL" id="QJH99229.1"/>
    </source>
</evidence>
<evidence type="ECO:0000313" key="2">
    <source>
        <dbReference type="EMBL" id="QJA63871.1"/>
    </source>
</evidence>
<dbReference type="EMBL" id="MT144152">
    <property type="protein sequence ID" value="QJA49744.1"/>
    <property type="molecule type" value="Genomic_DNA"/>
</dbReference>
<evidence type="ECO:0000313" key="1">
    <source>
        <dbReference type="EMBL" id="QJA49744.1"/>
    </source>
</evidence>
<proteinExistence type="predicted"/>